<dbReference type="STRING" id="1484053.SAMN05444274_103523"/>
<keyword evidence="3" id="KW-1185">Reference proteome</keyword>
<keyword evidence="1" id="KW-0004">4Fe-4S</keyword>
<dbReference type="PANTHER" id="PTHR30538">
    <property type="entry name" value="LYSINE 2,3-AMINOMUTASE-RELATED"/>
    <property type="match status" value="1"/>
</dbReference>
<dbReference type="Proteomes" id="UP000184164">
    <property type="component" value="Unassembled WGS sequence"/>
</dbReference>
<evidence type="ECO:0000313" key="2">
    <source>
        <dbReference type="EMBL" id="SHF11063.1"/>
    </source>
</evidence>
<dbReference type="InterPro" id="IPR003739">
    <property type="entry name" value="Lys_aminomutase/Glu_NH3_mut"/>
</dbReference>
<dbReference type="EMBL" id="FQUM01000003">
    <property type="protein sequence ID" value="SHF11063.1"/>
    <property type="molecule type" value="Genomic_DNA"/>
</dbReference>
<name>A0A1M4YZ16_9BACT</name>
<dbReference type="RefSeq" id="WP_073000776.1">
    <property type="nucleotide sequence ID" value="NZ_FQUM01000003.1"/>
</dbReference>
<keyword evidence="1" id="KW-0411">Iron-sulfur</keyword>
<dbReference type="InterPro" id="IPR013785">
    <property type="entry name" value="Aldolase_TIM"/>
</dbReference>
<gene>
    <name evidence="2" type="ORF">SAMN05444274_103523</name>
</gene>
<protein>
    <submittedName>
        <fullName evidence="2">L-lysine 2,3-aminomutase</fullName>
    </submittedName>
</protein>
<dbReference type="GO" id="GO:0051539">
    <property type="term" value="F:4 iron, 4 sulfur cluster binding"/>
    <property type="evidence" value="ECO:0007669"/>
    <property type="project" value="UniProtKB-KW"/>
</dbReference>
<dbReference type="OrthoDB" id="9768064at2"/>
<sequence length="730" mass="84848">MKTRHLDKIAINVHARRILLTILDENPVLEQILRESVSEVEAMRAIKEWILPRLKKNPAAEAFYLRKEHSHELFRQLNWEDFAAIRLLDYIGHAGEAYPDQNIHGELAVTNPIKMMWLAANRGIGGAKPDFFLDMLQLFRQLNGKLKPETPSREQVEEWMSHYPSGLEPKIAELREENRDRIIRIFIEKIDNGQIKNKRYFFEEGMTLAEKKQKMNEWWNERRFHLNFAVRSPEMLNELLDYSLDPDTMDILYAAEEKGIPFFVNPYYLSLLNVQTPGFAVGGDLAIRCYIIYSKQLVEEFGLIQAWEKEDKVHPGEPNAAGWILPSHNIHRRYPEVAIFIPDTVGRACGGLCSSCQRMYDFQTGRYNFNLERLKPQESWNQRLPKLLDYFRNDTQLRDILLTGGDALMSSNGSLQRILDEVYNMAIRKIEDNKTRPEHEKYAEIVRVRIGTRLPAYLPMRITPKLIEILTEFKKKASAIGIKQFVIQTHFESPMEITPETKKAVQLLLKAGWAVVNQLVFTAPASRRGHTAKLRKALNDIGILTYYTFTVKGFKENSANFTPNARAVQEELEEKYLGRLPEAGISELQNLMHTPENLPDNLKNLRKKNNIPFLATDRNILNLPGVGKSLTFRTIGITRYGRRILQFSHDRTRNHSPIIDKMGHVIVIESKSITEYLRQLENMGEKRDEYKGVFGYSMGETEPRMPMYEYPDYDFDVTKKMTHLELEEEE</sequence>
<dbReference type="PANTHER" id="PTHR30538:SF1">
    <property type="entry name" value="L-LYSINE 2,3-AMINOMUTASE"/>
    <property type="match status" value="1"/>
</dbReference>
<organism evidence="2 3">
    <name type="scientific">Mariniphaga anaerophila</name>
    <dbReference type="NCBI Taxonomy" id="1484053"/>
    <lineage>
        <taxon>Bacteria</taxon>
        <taxon>Pseudomonadati</taxon>
        <taxon>Bacteroidota</taxon>
        <taxon>Bacteroidia</taxon>
        <taxon>Marinilabiliales</taxon>
        <taxon>Prolixibacteraceae</taxon>
        <taxon>Mariniphaga</taxon>
    </lineage>
</organism>
<keyword evidence="1" id="KW-0479">Metal-binding</keyword>
<evidence type="ECO:0000256" key="1">
    <source>
        <dbReference type="ARBA" id="ARBA00022485"/>
    </source>
</evidence>
<dbReference type="AlphaFoldDB" id="A0A1M4YZ16"/>
<keyword evidence="1" id="KW-0408">Iron</keyword>
<evidence type="ECO:0000313" key="3">
    <source>
        <dbReference type="Proteomes" id="UP000184164"/>
    </source>
</evidence>
<reference evidence="2 3" key="1">
    <citation type="submission" date="2016-11" db="EMBL/GenBank/DDBJ databases">
        <authorList>
            <person name="Jaros S."/>
            <person name="Januszkiewicz K."/>
            <person name="Wedrychowicz H."/>
        </authorList>
    </citation>
    <scope>NUCLEOTIDE SEQUENCE [LARGE SCALE GENOMIC DNA]</scope>
    <source>
        <strain evidence="2 3">DSM 26910</strain>
    </source>
</reference>
<accession>A0A1M4YZ16</accession>
<dbReference type="Gene3D" id="3.20.20.70">
    <property type="entry name" value="Aldolase class I"/>
    <property type="match status" value="1"/>
</dbReference>
<proteinExistence type="predicted"/>